<dbReference type="Proteomes" id="UP001589568">
    <property type="component" value="Unassembled WGS sequence"/>
</dbReference>
<reference evidence="1 2" key="1">
    <citation type="submission" date="2024-09" db="EMBL/GenBank/DDBJ databases">
        <authorList>
            <person name="Sun Q."/>
            <person name="Mori K."/>
        </authorList>
    </citation>
    <scope>NUCLEOTIDE SEQUENCE [LARGE SCALE GENOMIC DNA]</scope>
    <source>
        <strain evidence="1 2">JCM 3324</strain>
    </source>
</reference>
<gene>
    <name evidence="1" type="ORF">ACFFR3_45725</name>
</gene>
<sequence>MDEIAPGAALASESLRVGVTFLVHGGILCDADPDTCRCPVPHPDFMSIEVRPVTVLREDEPCEDFFGRPMTRYWCRDDLTGREGYQMFGPKGAVRLEPDPPAFVLAEEAGIELPPLPDVDQLIREQNEEANRTPHT</sequence>
<dbReference type="RefSeq" id="WP_345410267.1">
    <property type="nucleotide sequence ID" value="NZ_BAAAXS010000002.1"/>
</dbReference>
<keyword evidence="2" id="KW-1185">Reference proteome</keyword>
<organism evidence="1 2">
    <name type="scientific">Nonomuraea salmonea</name>
    <dbReference type="NCBI Taxonomy" id="46181"/>
    <lineage>
        <taxon>Bacteria</taxon>
        <taxon>Bacillati</taxon>
        <taxon>Actinomycetota</taxon>
        <taxon>Actinomycetes</taxon>
        <taxon>Streptosporangiales</taxon>
        <taxon>Streptosporangiaceae</taxon>
        <taxon>Nonomuraea</taxon>
    </lineage>
</organism>
<proteinExistence type="predicted"/>
<accession>A0ABV5P2M2</accession>
<protein>
    <submittedName>
        <fullName evidence="1">Uncharacterized protein</fullName>
    </submittedName>
</protein>
<evidence type="ECO:0000313" key="1">
    <source>
        <dbReference type="EMBL" id="MFB9476835.1"/>
    </source>
</evidence>
<comment type="caution">
    <text evidence="1">The sequence shown here is derived from an EMBL/GenBank/DDBJ whole genome shotgun (WGS) entry which is preliminary data.</text>
</comment>
<evidence type="ECO:0000313" key="2">
    <source>
        <dbReference type="Proteomes" id="UP001589568"/>
    </source>
</evidence>
<dbReference type="EMBL" id="JBHMCF010000057">
    <property type="protein sequence ID" value="MFB9476835.1"/>
    <property type="molecule type" value="Genomic_DNA"/>
</dbReference>
<name>A0ABV5P2M2_9ACTN</name>